<protein>
    <submittedName>
        <fullName evidence="7">Neurotrophin 1</fullName>
    </submittedName>
</protein>
<feature type="signal peptide" evidence="5">
    <location>
        <begin position="1"/>
        <end position="29"/>
    </location>
</feature>
<dbReference type="InterPro" id="IPR032104">
    <property type="entry name" value="Spaetzle"/>
</dbReference>
<sequence>MDNWIPKLFWLSIGIYSLSLCINAQDARSQYHSGRRRPLPTVIITREHLRQRPPLYGPYGDTAAEFIVSAGLDTSQSSAVRIRKLGNRRDNATVSSGPASPPIRINSPHPQDVSSRNNFVNNNNNINVAFERRQPPIHPQTVNRRQDILNERNNNIGFHHQRFFPSVDVNVNGPVPRYVPPIFVPYYQQQQNNNHGQIRPTHEYRPSAIVPSGWRPSVPDGFEQEYRTAVKPSETRKPLHESSRDKGKHTVVGVDGDKINPDGIEEDTGFKPSRDQQSDTDNKSNIEHKNIVAETPVLRLNRVKPDDAKNLIIRRPSLVLRDQITVNEVNESPERPRYGPRALQFDEEISRTSRRKRQADSDEAMQEKFSHFQSKRINGNIDSSNETDIEDSASDSEELSVEGKDLSSNFGILPSLKNILDEFKKRSQRISRQYAFQGFDEPEVTNNSQSNAAISFHSGNQSPFYSDVNYPAQMDQFPPSPNKNIEGEVMSFSDFLTSPMAERIRLQRQLMFRNSSLNSNLTHENSNNSLELDSVMNNATVPLLRNVIAARILHGMLNIDSNNISKIDFGFNESSNPRSSVDGMASSEQRQFGIVVSPYDGLESLHSKSTMPIIRILKGKIVPLPELPQELIPILMGTYRPTYTSEASYDDPKLTDSITDNALLSLLQNEEMMNLRLPNRKLRPMNNRFNKKSPSTNYVGSLKASEPISKISYNIKPTEWSLGPRCDRLTEEICLEDSDYPSSAIMSSIYKDKAKFDLMYAELKVRESQVEGLSRQQEQSYSFDHYYGPYTQASGSSLVPRDYGQSGGFVCPSEVHYGRPHRAKNRKGEWKVVVNVGEYTQTLRMEKCLGSGNPCKYVVSHMQSTCAQVYSYHRLLVFSKDMGLHIDLFRVPASCTCHLRPGQQDIVSKFSSRVPFTHRPSQYEEYGGHVETAPSSQMVSEGSSTSNDKKNSFSSTLWAILGGGQQAGALAQQPQFLDEVQKQISWTQQLKQFPQLMKQISPNQVLKQLLEDDEEELNIRRHRIRQPADRLNTGGFASHHVPISVPLPPPPPPPMVIARRPIVSAATPDQKHMFGIPAKSHAQVISLSPTEPSTKVFSLTKEGVPGKTIVRLTESSPQAIFGGPAPSNVHQVTAFKIRPGMYHPSSGTGEKIQVTEASLVPVAPQFSDQYGSEGTLRPILKPMPVPKGSNKGIIEDEDLIAIEKSEGDEIHTFTVEAVTEEQVTDNQTTEDASEDGSKINFSYHPILEYLNL</sequence>
<reference evidence="7" key="1">
    <citation type="submission" date="2020-08" db="EMBL/GenBank/DDBJ databases">
        <title>Multicomponent nature underlies the extraordinary mechanical properties of spider dragline silk.</title>
        <authorList>
            <person name="Kono N."/>
            <person name="Nakamura H."/>
            <person name="Mori M."/>
            <person name="Yoshida Y."/>
            <person name="Ohtoshi R."/>
            <person name="Malay A.D."/>
            <person name="Moran D.A.P."/>
            <person name="Tomita M."/>
            <person name="Numata K."/>
            <person name="Arakawa K."/>
        </authorList>
    </citation>
    <scope>NUCLEOTIDE SEQUENCE</scope>
</reference>
<feature type="region of interest" description="Disordered" evidence="4">
    <location>
        <begin position="88"/>
        <end position="118"/>
    </location>
</feature>
<dbReference type="GO" id="GO:0005121">
    <property type="term" value="F:Toll binding"/>
    <property type="evidence" value="ECO:0007669"/>
    <property type="project" value="TreeGrafter"/>
</dbReference>
<keyword evidence="1 5" id="KW-0732">Signal</keyword>
<feature type="chain" id="PRO_5036496873" evidence="5">
    <location>
        <begin position="30"/>
        <end position="1252"/>
    </location>
</feature>
<dbReference type="Proteomes" id="UP000887013">
    <property type="component" value="Unassembled WGS sequence"/>
</dbReference>
<name>A0A8X6U0E8_NEPPI</name>
<feature type="compositionally biased region" description="Polar residues" evidence="4">
    <location>
        <begin position="371"/>
        <end position="384"/>
    </location>
</feature>
<keyword evidence="8" id="KW-1185">Reference proteome</keyword>
<dbReference type="GO" id="GO:0005615">
    <property type="term" value="C:extracellular space"/>
    <property type="evidence" value="ECO:0007669"/>
    <property type="project" value="UniProtKB-ARBA"/>
</dbReference>
<dbReference type="Gene3D" id="2.10.90.10">
    <property type="entry name" value="Cystine-knot cytokines"/>
    <property type="match status" value="1"/>
</dbReference>
<feature type="compositionally biased region" description="Basic and acidic residues" evidence="4">
    <location>
        <begin position="224"/>
        <end position="245"/>
    </location>
</feature>
<feature type="compositionally biased region" description="Acidic residues" evidence="4">
    <location>
        <begin position="385"/>
        <end position="400"/>
    </location>
</feature>
<evidence type="ECO:0000256" key="3">
    <source>
        <dbReference type="ARBA" id="ARBA00023180"/>
    </source>
</evidence>
<feature type="region of interest" description="Disordered" evidence="4">
    <location>
        <begin position="1030"/>
        <end position="1051"/>
    </location>
</feature>
<dbReference type="GO" id="GO:0045087">
    <property type="term" value="P:innate immune response"/>
    <property type="evidence" value="ECO:0007669"/>
    <property type="project" value="TreeGrafter"/>
</dbReference>
<feature type="region of interest" description="Disordered" evidence="4">
    <location>
        <begin position="921"/>
        <end position="950"/>
    </location>
</feature>
<evidence type="ECO:0000256" key="4">
    <source>
        <dbReference type="SAM" id="MobiDB-lite"/>
    </source>
</evidence>
<dbReference type="Pfam" id="PF16077">
    <property type="entry name" value="Spaetzle"/>
    <property type="match status" value="1"/>
</dbReference>
<comment type="caution">
    <text evidence="7">The sequence shown here is derived from an EMBL/GenBank/DDBJ whole genome shotgun (WGS) entry which is preliminary data.</text>
</comment>
<keyword evidence="3" id="KW-0325">Glycoprotein</keyword>
<evidence type="ECO:0000256" key="2">
    <source>
        <dbReference type="ARBA" id="ARBA00023157"/>
    </source>
</evidence>
<feature type="region of interest" description="Disordered" evidence="4">
    <location>
        <begin position="193"/>
        <end position="288"/>
    </location>
</feature>
<keyword evidence="2" id="KW-1015">Disulfide bond</keyword>
<feature type="compositionally biased region" description="Polar residues" evidence="4">
    <location>
        <begin position="933"/>
        <end position="950"/>
    </location>
</feature>
<dbReference type="EMBL" id="BMAW01069036">
    <property type="protein sequence ID" value="GFT67048.1"/>
    <property type="molecule type" value="Genomic_DNA"/>
</dbReference>
<evidence type="ECO:0000259" key="6">
    <source>
        <dbReference type="Pfam" id="PF16077"/>
    </source>
</evidence>
<dbReference type="InterPro" id="IPR052444">
    <property type="entry name" value="Spz/Toll_ligand-like"/>
</dbReference>
<evidence type="ECO:0000256" key="1">
    <source>
        <dbReference type="ARBA" id="ARBA00022729"/>
    </source>
</evidence>
<dbReference type="PANTHER" id="PTHR23199">
    <property type="entry name" value="NEUROTROPHIN 1-RELATED"/>
    <property type="match status" value="1"/>
</dbReference>
<feature type="domain" description="Spaetzle" evidence="6">
    <location>
        <begin position="809"/>
        <end position="899"/>
    </location>
</feature>
<dbReference type="SUPFAM" id="SSF57501">
    <property type="entry name" value="Cystine-knot cytokines"/>
    <property type="match status" value="1"/>
</dbReference>
<proteinExistence type="predicted"/>
<dbReference type="PANTHER" id="PTHR23199:SF12">
    <property type="entry name" value="NEUROTROPHIN 1-RELATED"/>
    <property type="match status" value="1"/>
</dbReference>
<dbReference type="OrthoDB" id="10064289at2759"/>
<accession>A0A8X6U0E8</accession>
<evidence type="ECO:0000313" key="8">
    <source>
        <dbReference type="Proteomes" id="UP000887013"/>
    </source>
</evidence>
<gene>
    <name evidence="7" type="primary">NT1</name>
    <name evidence="7" type="ORF">NPIL_405521</name>
</gene>
<feature type="region of interest" description="Disordered" evidence="4">
    <location>
        <begin position="330"/>
        <end position="400"/>
    </location>
</feature>
<organism evidence="7 8">
    <name type="scientific">Nephila pilipes</name>
    <name type="common">Giant wood spider</name>
    <name type="synonym">Nephila maculata</name>
    <dbReference type="NCBI Taxonomy" id="299642"/>
    <lineage>
        <taxon>Eukaryota</taxon>
        <taxon>Metazoa</taxon>
        <taxon>Ecdysozoa</taxon>
        <taxon>Arthropoda</taxon>
        <taxon>Chelicerata</taxon>
        <taxon>Arachnida</taxon>
        <taxon>Araneae</taxon>
        <taxon>Araneomorphae</taxon>
        <taxon>Entelegynae</taxon>
        <taxon>Araneoidea</taxon>
        <taxon>Nephilidae</taxon>
        <taxon>Nephila</taxon>
    </lineage>
</organism>
<dbReference type="GO" id="GO:0021556">
    <property type="term" value="P:central nervous system formation"/>
    <property type="evidence" value="ECO:0007669"/>
    <property type="project" value="TreeGrafter"/>
</dbReference>
<dbReference type="InterPro" id="IPR029034">
    <property type="entry name" value="Cystine-knot_cytokine"/>
</dbReference>
<evidence type="ECO:0000256" key="5">
    <source>
        <dbReference type="SAM" id="SignalP"/>
    </source>
</evidence>
<feature type="compositionally biased region" description="Basic and acidic residues" evidence="4">
    <location>
        <begin position="268"/>
        <end position="288"/>
    </location>
</feature>
<dbReference type="GO" id="GO:0008083">
    <property type="term" value="F:growth factor activity"/>
    <property type="evidence" value="ECO:0007669"/>
    <property type="project" value="TreeGrafter"/>
</dbReference>
<evidence type="ECO:0000313" key="7">
    <source>
        <dbReference type="EMBL" id="GFT67048.1"/>
    </source>
</evidence>
<dbReference type="AlphaFoldDB" id="A0A8X6U0E8"/>